<name>A0A5B1C9A4_9BACT</name>
<evidence type="ECO:0000313" key="2">
    <source>
        <dbReference type="Proteomes" id="UP000322699"/>
    </source>
</evidence>
<reference evidence="1 2" key="1">
    <citation type="submission" date="2019-08" db="EMBL/GenBank/DDBJ databases">
        <title>Deep-cultivation of Planctomycetes and their phenomic and genomic characterization uncovers novel biology.</title>
        <authorList>
            <person name="Wiegand S."/>
            <person name="Jogler M."/>
            <person name="Boedeker C."/>
            <person name="Pinto D."/>
            <person name="Vollmers J."/>
            <person name="Rivas-Marin E."/>
            <person name="Kohn T."/>
            <person name="Peeters S.H."/>
            <person name="Heuer A."/>
            <person name="Rast P."/>
            <person name="Oberbeckmann S."/>
            <person name="Bunk B."/>
            <person name="Jeske O."/>
            <person name="Meyerdierks A."/>
            <person name="Storesund J.E."/>
            <person name="Kallscheuer N."/>
            <person name="Luecker S."/>
            <person name="Lage O.M."/>
            <person name="Pohl T."/>
            <person name="Merkel B.J."/>
            <person name="Hornburger P."/>
            <person name="Mueller R.-W."/>
            <person name="Bruemmer F."/>
            <person name="Labrenz M."/>
            <person name="Spormann A.M."/>
            <person name="Op Den Camp H."/>
            <person name="Overmann J."/>
            <person name="Amann R."/>
            <person name="Jetten M.S.M."/>
            <person name="Mascher T."/>
            <person name="Medema M.H."/>
            <person name="Devos D.P."/>
            <person name="Kaster A.-K."/>
            <person name="Ovreas L."/>
            <person name="Rohde M."/>
            <person name="Galperin M.Y."/>
            <person name="Jogler C."/>
        </authorList>
    </citation>
    <scope>NUCLEOTIDE SEQUENCE [LARGE SCALE GENOMIC DNA]</scope>
    <source>
        <strain evidence="1 2">LF1</strain>
    </source>
</reference>
<keyword evidence="2" id="KW-1185">Reference proteome</keyword>
<proteinExistence type="predicted"/>
<dbReference type="AlphaFoldDB" id="A0A5B1C9A4"/>
<accession>A0A5B1C9A4</accession>
<dbReference type="EMBL" id="VRLW01000004">
    <property type="protein sequence ID" value="KAA1257106.1"/>
    <property type="molecule type" value="Genomic_DNA"/>
</dbReference>
<sequence>MTDPWERLQTAAGASLNWAWDDLAQRGEETALFAPMAKFPQASGWLAGSMAMSDDSITRKLAAMLGGWLVDGDYNRDLLARMLDNEREIAATNMLDANSVVEDIMFAATRWANASSDSTRNAGRSVFAGIVRDAISGTKWNTANWAFANLHAATTGSDPAIAEAIAATDSQLDGQQFLANAIEAIRSNDADAITRMVTPPNPAVGLAPDNDGRPLAIELWDAIADAEVAANA</sequence>
<comment type="caution">
    <text evidence="1">The sequence shown here is derived from an EMBL/GenBank/DDBJ whole genome shotgun (WGS) entry which is preliminary data.</text>
</comment>
<protein>
    <submittedName>
        <fullName evidence="1">Uncharacterized protein</fullName>
    </submittedName>
</protein>
<dbReference type="RefSeq" id="WP_157594055.1">
    <property type="nucleotide sequence ID" value="NZ_LWSK01000204.1"/>
</dbReference>
<gene>
    <name evidence="1" type="ORF">LF1_55060</name>
</gene>
<evidence type="ECO:0000313" key="1">
    <source>
        <dbReference type="EMBL" id="KAA1257106.1"/>
    </source>
</evidence>
<dbReference type="Proteomes" id="UP000322699">
    <property type="component" value="Unassembled WGS sequence"/>
</dbReference>
<organism evidence="1 2">
    <name type="scientific">Rubripirellula obstinata</name>
    <dbReference type="NCBI Taxonomy" id="406547"/>
    <lineage>
        <taxon>Bacteria</taxon>
        <taxon>Pseudomonadati</taxon>
        <taxon>Planctomycetota</taxon>
        <taxon>Planctomycetia</taxon>
        <taxon>Pirellulales</taxon>
        <taxon>Pirellulaceae</taxon>
        <taxon>Rubripirellula</taxon>
    </lineage>
</organism>